<dbReference type="OrthoDB" id="330671at2759"/>
<dbReference type="InterPro" id="IPR014729">
    <property type="entry name" value="Rossmann-like_a/b/a_fold"/>
</dbReference>
<dbReference type="AlphaFoldDB" id="A0A4V3SJV0"/>
<feature type="region of interest" description="Disordered" evidence="1">
    <location>
        <begin position="336"/>
        <end position="357"/>
    </location>
</feature>
<dbReference type="InParanoid" id="A0A4V3SJV0"/>
<dbReference type="GO" id="GO:0004140">
    <property type="term" value="F:dephospho-CoA kinase activity"/>
    <property type="evidence" value="ECO:0007669"/>
    <property type="project" value="TreeGrafter"/>
</dbReference>
<gene>
    <name evidence="2" type="ORF">EX30DRAFT_22872</name>
</gene>
<dbReference type="PANTHER" id="PTHR10695">
    <property type="entry name" value="DEPHOSPHO-COA KINASE-RELATED"/>
    <property type="match status" value="1"/>
</dbReference>
<dbReference type="STRING" id="341454.A0A4V3SJV0"/>
<feature type="compositionally biased region" description="Basic and acidic residues" evidence="1">
    <location>
        <begin position="340"/>
        <end position="357"/>
    </location>
</feature>
<keyword evidence="3" id="KW-1185">Reference proteome</keyword>
<organism evidence="2 3">
    <name type="scientific">Ascodesmis nigricans</name>
    <dbReference type="NCBI Taxonomy" id="341454"/>
    <lineage>
        <taxon>Eukaryota</taxon>
        <taxon>Fungi</taxon>
        <taxon>Dikarya</taxon>
        <taxon>Ascomycota</taxon>
        <taxon>Pezizomycotina</taxon>
        <taxon>Pezizomycetes</taxon>
        <taxon>Pezizales</taxon>
        <taxon>Ascodesmidaceae</taxon>
        <taxon>Ascodesmis</taxon>
    </lineage>
</organism>
<dbReference type="Proteomes" id="UP000298138">
    <property type="component" value="Unassembled WGS sequence"/>
</dbReference>
<dbReference type="GO" id="GO:0015937">
    <property type="term" value="P:coenzyme A biosynthetic process"/>
    <property type="evidence" value="ECO:0007669"/>
    <property type="project" value="TreeGrafter"/>
</dbReference>
<proteinExistence type="predicted"/>
<dbReference type="Gene3D" id="3.40.50.620">
    <property type="entry name" value="HUPs"/>
    <property type="match status" value="1"/>
</dbReference>
<dbReference type="EMBL" id="ML220112">
    <property type="protein sequence ID" value="TGZ85405.1"/>
    <property type="molecule type" value="Genomic_DNA"/>
</dbReference>
<sequence length="357" mass="38209">MSPITTTSPSPPTLLLLPHLPPSALLPTLTPHLTSLPANTRVYLALPAPFQTSNRVTSFPAASKLFAETYAAIFQLSLREKLIETLDIIVVLTSEDAPDGASVVGPVVKERILRDAAWARVVEAEKAPLEETEVVKQQPSGEIVVDVGRGGQHRVVAVGGTFDHLHLGHRLLLSMTTYALSPYADAAESTRKKKIVVGVSGDSLLANKKHSAYLESWRDRVEATLAFLISSLSPLPSGPAAAVVDSTAQVLAPDAKMFQSGRCVTATLPNGVIIECLELFEPCGPTITDPEITTLVVTEETAAGGKFVNDTRKGKELRELVILMVGLVGGEGAEKLSSTDLRKREGEEKGRRRESKA</sequence>
<dbReference type="PANTHER" id="PTHR10695:SF46">
    <property type="entry name" value="BIFUNCTIONAL COENZYME A SYNTHASE-RELATED"/>
    <property type="match status" value="1"/>
</dbReference>
<evidence type="ECO:0000313" key="2">
    <source>
        <dbReference type="EMBL" id="TGZ85405.1"/>
    </source>
</evidence>
<name>A0A4V3SJV0_9PEZI</name>
<evidence type="ECO:0000313" key="3">
    <source>
        <dbReference type="Proteomes" id="UP000298138"/>
    </source>
</evidence>
<accession>A0A4V3SJV0</accession>
<evidence type="ECO:0008006" key="4">
    <source>
        <dbReference type="Google" id="ProtNLM"/>
    </source>
</evidence>
<reference evidence="2 3" key="1">
    <citation type="submission" date="2019-04" db="EMBL/GenBank/DDBJ databases">
        <title>Comparative genomics and transcriptomics to analyze fruiting body development in filamentous ascomycetes.</title>
        <authorList>
            <consortium name="DOE Joint Genome Institute"/>
            <person name="Lutkenhaus R."/>
            <person name="Traeger S."/>
            <person name="Breuer J."/>
            <person name="Kuo A."/>
            <person name="Lipzen A."/>
            <person name="Pangilinan J."/>
            <person name="Dilworth D."/>
            <person name="Sandor L."/>
            <person name="Poggeler S."/>
            <person name="Barry K."/>
            <person name="Grigoriev I.V."/>
            <person name="Nowrousian M."/>
        </authorList>
    </citation>
    <scope>NUCLEOTIDE SEQUENCE [LARGE SCALE GENOMIC DNA]</scope>
    <source>
        <strain evidence="2 3">CBS 389.68</strain>
    </source>
</reference>
<dbReference type="SUPFAM" id="SSF52374">
    <property type="entry name" value="Nucleotidylyl transferase"/>
    <property type="match status" value="1"/>
</dbReference>
<evidence type="ECO:0000256" key="1">
    <source>
        <dbReference type="SAM" id="MobiDB-lite"/>
    </source>
</evidence>
<protein>
    <recommendedName>
        <fullName evidence="4">Cytidyltransferase-like domain-containing protein</fullName>
    </recommendedName>
</protein>